<organism evidence="3">
    <name type="scientific">Capitella teleta</name>
    <name type="common">Polychaete worm</name>
    <dbReference type="NCBI Taxonomy" id="283909"/>
    <lineage>
        <taxon>Eukaryota</taxon>
        <taxon>Metazoa</taxon>
        <taxon>Spiralia</taxon>
        <taxon>Lophotrochozoa</taxon>
        <taxon>Annelida</taxon>
        <taxon>Polychaeta</taxon>
        <taxon>Sedentaria</taxon>
        <taxon>Scolecida</taxon>
        <taxon>Capitellidae</taxon>
        <taxon>Capitella</taxon>
    </lineage>
</organism>
<evidence type="ECO:0000313" key="5">
    <source>
        <dbReference type="Proteomes" id="UP000014760"/>
    </source>
</evidence>
<dbReference type="HOGENOM" id="CLU_1745096_0_0_1"/>
<keyword evidence="1" id="KW-0175">Coiled coil</keyword>
<feature type="coiled-coil region" evidence="1">
    <location>
        <begin position="82"/>
        <end position="123"/>
    </location>
</feature>
<dbReference type="OrthoDB" id="3176171at2759"/>
<reference evidence="3 5" key="2">
    <citation type="journal article" date="2013" name="Nature">
        <title>Insights into bilaterian evolution from three spiralian genomes.</title>
        <authorList>
            <person name="Simakov O."/>
            <person name="Marletaz F."/>
            <person name="Cho S.J."/>
            <person name="Edsinger-Gonzales E."/>
            <person name="Havlak P."/>
            <person name="Hellsten U."/>
            <person name="Kuo D.H."/>
            <person name="Larsson T."/>
            <person name="Lv J."/>
            <person name="Arendt D."/>
            <person name="Savage R."/>
            <person name="Osoegawa K."/>
            <person name="de Jong P."/>
            <person name="Grimwood J."/>
            <person name="Chapman J.A."/>
            <person name="Shapiro H."/>
            <person name="Aerts A."/>
            <person name="Otillar R.P."/>
            <person name="Terry A.Y."/>
            <person name="Boore J.L."/>
            <person name="Grigoriev I.V."/>
            <person name="Lindberg D.R."/>
            <person name="Seaver E.C."/>
            <person name="Weisblat D.A."/>
            <person name="Putnam N.H."/>
            <person name="Rokhsar D.S."/>
        </authorList>
    </citation>
    <scope>NUCLEOTIDE SEQUENCE</scope>
    <source>
        <strain evidence="3 5">I ESC-2004</strain>
    </source>
</reference>
<evidence type="ECO:0000256" key="1">
    <source>
        <dbReference type="SAM" id="Coils"/>
    </source>
</evidence>
<accession>R7UT35</accession>
<dbReference type="STRING" id="283909.R7UT35"/>
<dbReference type="Proteomes" id="UP000014760">
    <property type="component" value="Unassembled WGS sequence"/>
</dbReference>
<reference evidence="4" key="3">
    <citation type="submission" date="2015-06" db="UniProtKB">
        <authorList>
            <consortium name="EnsemblMetazoa"/>
        </authorList>
    </citation>
    <scope>IDENTIFICATION</scope>
</reference>
<proteinExistence type="predicted"/>
<evidence type="ECO:0000256" key="2">
    <source>
        <dbReference type="SAM" id="MobiDB-lite"/>
    </source>
</evidence>
<gene>
    <name evidence="3" type="ORF">CAPTEDRAFT_191665</name>
</gene>
<dbReference type="EnsemblMetazoa" id="CapteT191665">
    <property type="protein sequence ID" value="CapteP191665"/>
    <property type="gene ID" value="CapteG191665"/>
</dbReference>
<keyword evidence="5" id="KW-1185">Reference proteome</keyword>
<reference evidence="5" key="1">
    <citation type="submission" date="2012-12" db="EMBL/GenBank/DDBJ databases">
        <authorList>
            <person name="Hellsten U."/>
            <person name="Grimwood J."/>
            <person name="Chapman J.A."/>
            <person name="Shapiro H."/>
            <person name="Aerts A."/>
            <person name="Otillar R.P."/>
            <person name="Terry A.Y."/>
            <person name="Boore J.L."/>
            <person name="Simakov O."/>
            <person name="Marletaz F."/>
            <person name="Cho S.-J."/>
            <person name="Edsinger-Gonzales E."/>
            <person name="Havlak P."/>
            <person name="Kuo D.-H."/>
            <person name="Larsson T."/>
            <person name="Lv J."/>
            <person name="Arendt D."/>
            <person name="Savage R."/>
            <person name="Osoegawa K."/>
            <person name="de Jong P."/>
            <person name="Lindberg D.R."/>
            <person name="Seaver E.C."/>
            <person name="Weisblat D.A."/>
            <person name="Putnam N.H."/>
            <person name="Grigoriev I.V."/>
            <person name="Rokhsar D.S."/>
        </authorList>
    </citation>
    <scope>NUCLEOTIDE SEQUENCE</scope>
    <source>
        <strain evidence="5">I ESC-2004</strain>
    </source>
</reference>
<evidence type="ECO:0000313" key="3">
    <source>
        <dbReference type="EMBL" id="ELU07052.1"/>
    </source>
</evidence>
<name>R7UT35_CAPTE</name>
<evidence type="ECO:0000313" key="4">
    <source>
        <dbReference type="EnsemblMetazoa" id="CapteP191665"/>
    </source>
</evidence>
<dbReference type="EMBL" id="AMQN01043215">
    <property type="status" value="NOT_ANNOTATED_CDS"/>
    <property type="molecule type" value="Genomic_DNA"/>
</dbReference>
<dbReference type="AlphaFoldDB" id="R7UT35"/>
<sequence length="150" mass="16969">AKNIKNKPKINEDPKDALLREYQAEIEKLKAMLRGEIPSDPQALAAVAAMGGGGAPPPHQTTQKQTSAEETEVIENAKMRIREEYEGEMMRMKQDFEDMKMSKEKLEEEMGHLQEHYQQELANVESHITSPGQVMHAGKYHGHEKCDVRG</sequence>
<dbReference type="EMBL" id="KB300186">
    <property type="protein sequence ID" value="ELU07052.1"/>
    <property type="molecule type" value="Genomic_DNA"/>
</dbReference>
<feature type="region of interest" description="Disordered" evidence="2">
    <location>
        <begin position="48"/>
        <end position="70"/>
    </location>
</feature>
<feature type="non-terminal residue" evidence="3">
    <location>
        <position position="1"/>
    </location>
</feature>
<protein>
    <submittedName>
        <fullName evidence="3 4">Uncharacterized protein</fullName>
    </submittedName>
</protein>